<dbReference type="Pfam" id="PF02662">
    <property type="entry name" value="FlpD"/>
    <property type="match status" value="1"/>
</dbReference>
<dbReference type="PROSITE" id="PS51379">
    <property type="entry name" value="4FE4S_FER_2"/>
    <property type="match status" value="2"/>
</dbReference>
<dbReference type="InterPro" id="IPR017900">
    <property type="entry name" value="4Fe4S_Fe_S_CS"/>
</dbReference>
<dbReference type="InterPro" id="IPR051460">
    <property type="entry name" value="HdrC_iron-sulfur_subunit"/>
</dbReference>
<evidence type="ECO:0000313" key="7">
    <source>
        <dbReference type="EMBL" id="HEA86569.1"/>
    </source>
</evidence>
<dbReference type="EMBL" id="DSLG01000002">
    <property type="protein sequence ID" value="HEA86569.1"/>
    <property type="molecule type" value="Genomic_DNA"/>
</dbReference>
<dbReference type="AlphaFoldDB" id="A0A7C1SQ62"/>
<dbReference type="PANTHER" id="PTHR43255:SF1">
    <property type="entry name" value="IRON-SULFUR-BINDING OXIDOREDUCTASE FADF-RELATED"/>
    <property type="match status" value="1"/>
</dbReference>
<comment type="caution">
    <text evidence="7">The sequence shown here is derived from an EMBL/GenBank/DDBJ whole genome shotgun (WGS) entry which is preliminary data.</text>
</comment>
<dbReference type="InterPro" id="IPR017896">
    <property type="entry name" value="4Fe4S_Fe-S-bd"/>
</dbReference>
<keyword evidence="5" id="KW-0411">Iron-sulfur</keyword>
<dbReference type="GO" id="GO:0005886">
    <property type="term" value="C:plasma membrane"/>
    <property type="evidence" value="ECO:0007669"/>
    <property type="project" value="TreeGrafter"/>
</dbReference>
<evidence type="ECO:0000256" key="3">
    <source>
        <dbReference type="ARBA" id="ARBA00023002"/>
    </source>
</evidence>
<keyword evidence="2" id="KW-0479">Metal-binding</keyword>
<proteinExistence type="predicted"/>
<evidence type="ECO:0000256" key="4">
    <source>
        <dbReference type="ARBA" id="ARBA00023004"/>
    </source>
</evidence>
<feature type="domain" description="4Fe-4S ferredoxin-type" evidence="6">
    <location>
        <begin position="170"/>
        <end position="201"/>
    </location>
</feature>
<evidence type="ECO:0000256" key="2">
    <source>
        <dbReference type="ARBA" id="ARBA00022723"/>
    </source>
</evidence>
<dbReference type="Pfam" id="PF13183">
    <property type="entry name" value="Fer4_8"/>
    <property type="match status" value="1"/>
</dbReference>
<evidence type="ECO:0000256" key="1">
    <source>
        <dbReference type="ARBA" id="ARBA00022485"/>
    </source>
</evidence>
<keyword evidence="4" id="KW-0408">Iron</keyword>
<evidence type="ECO:0000259" key="6">
    <source>
        <dbReference type="PROSITE" id="PS51379"/>
    </source>
</evidence>
<keyword evidence="3" id="KW-0560">Oxidoreductase</keyword>
<dbReference type="GO" id="GO:0046872">
    <property type="term" value="F:metal ion binding"/>
    <property type="evidence" value="ECO:0007669"/>
    <property type="project" value="UniProtKB-KW"/>
</dbReference>
<dbReference type="PANTHER" id="PTHR43255">
    <property type="entry name" value="IRON-SULFUR-BINDING OXIDOREDUCTASE FADF-RELATED-RELATED"/>
    <property type="match status" value="1"/>
</dbReference>
<dbReference type="InterPro" id="IPR004017">
    <property type="entry name" value="Cys_rich_dom"/>
</dbReference>
<organism evidence="7">
    <name type="scientific">candidate division WOR-3 bacterium</name>
    <dbReference type="NCBI Taxonomy" id="2052148"/>
    <lineage>
        <taxon>Bacteria</taxon>
        <taxon>Bacteria division WOR-3</taxon>
    </lineage>
</organism>
<name>A0A7C1SQ62_UNCW3</name>
<evidence type="ECO:0000256" key="5">
    <source>
        <dbReference type="ARBA" id="ARBA00023014"/>
    </source>
</evidence>
<dbReference type="GO" id="GO:0051539">
    <property type="term" value="F:4 iron, 4 sulfur cluster binding"/>
    <property type="evidence" value="ECO:0007669"/>
    <property type="project" value="UniProtKB-KW"/>
</dbReference>
<protein>
    <submittedName>
        <fullName evidence="7">Hydrogenase iron-sulfur subunit</fullName>
    </submittedName>
</protein>
<dbReference type="GO" id="GO:0016491">
    <property type="term" value="F:oxidoreductase activity"/>
    <property type="evidence" value="ECO:0007669"/>
    <property type="project" value="UniProtKB-KW"/>
</dbReference>
<dbReference type="InterPro" id="IPR009051">
    <property type="entry name" value="Helical_ferredxn"/>
</dbReference>
<gene>
    <name evidence="7" type="ORF">ENP94_00980</name>
</gene>
<keyword evidence="1" id="KW-0004">4Fe-4S</keyword>
<accession>A0A7C1SQ62</accession>
<sequence length="495" mass="53194">MADLTNAGRKLIFVCSRVNIPGFGGQERVTVRPVSCIGQVGAGAILEALAAGMEGVTLVGCPDGSCRHEKGTEIAHTQVKLAQELLRYLGFKPELVRFISGDPDKAIEPAAESRPVPAVTEEFSVPPAGFGPADFVCLDCGRCAGVCPVARTGIGFSPRRLIQQQLEGQGRIQTRALYACIGCDLCSTVCPSGKSFARTVERLRAVAYEHGSAPVLAHGGIVQALGRIQARSAVRQQRLLWLKPELQVADKGETALFTGCLPYFQVLFGDLGVNLLQTASNAIALLNQAGVVPVLLQDEVCCGHDLLWLGDRQNALLLARKNLDLLRSAGVRQVIFLCPECLHTFRVEYPELAGPTGLELMHIAEFLVATGFNPPDHRESVSRTVTYQDPCRLGRQLGVYDAPRQLITGISGVKLVEMAHSRSQALCCGGTQWLECGAAVRLMQERRLAEAQATGAELLVTACPRCDIHLACARQRNSESAIRTVNLIDLLAGNG</sequence>
<dbReference type="SUPFAM" id="SSF46548">
    <property type="entry name" value="alpha-helical ferredoxin"/>
    <property type="match status" value="1"/>
</dbReference>
<reference evidence="7" key="1">
    <citation type="journal article" date="2020" name="mSystems">
        <title>Genome- and Community-Level Interaction Insights into Carbon Utilization and Element Cycling Functions of Hydrothermarchaeota in Hydrothermal Sediment.</title>
        <authorList>
            <person name="Zhou Z."/>
            <person name="Liu Y."/>
            <person name="Xu W."/>
            <person name="Pan J."/>
            <person name="Luo Z.H."/>
            <person name="Li M."/>
        </authorList>
    </citation>
    <scope>NUCLEOTIDE SEQUENCE [LARGE SCALE GENOMIC DNA]</scope>
    <source>
        <strain evidence="7">SpSt-265</strain>
    </source>
</reference>
<dbReference type="InterPro" id="IPR003813">
    <property type="entry name" value="MvhD/FlpD"/>
</dbReference>
<dbReference type="Pfam" id="PF02754">
    <property type="entry name" value="CCG"/>
    <property type="match status" value="2"/>
</dbReference>
<dbReference type="PROSITE" id="PS00198">
    <property type="entry name" value="4FE4S_FER_1"/>
    <property type="match status" value="1"/>
</dbReference>
<dbReference type="Gene3D" id="1.10.1060.10">
    <property type="entry name" value="Alpha-helical ferredoxin"/>
    <property type="match status" value="1"/>
</dbReference>
<feature type="domain" description="4Fe-4S ferredoxin-type" evidence="6">
    <location>
        <begin position="126"/>
        <end position="159"/>
    </location>
</feature>